<dbReference type="OrthoDB" id="9797653at2"/>
<accession>A0A1H3NWN1</accession>
<dbReference type="InterPro" id="IPR023606">
    <property type="entry name" value="CoA-Trfase_III_dom_1_sf"/>
</dbReference>
<dbReference type="PANTHER" id="PTHR48228">
    <property type="entry name" value="SUCCINYL-COA--D-CITRAMALATE COA-TRANSFERASE"/>
    <property type="match status" value="1"/>
</dbReference>
<dbReference type="GO" id="GO:0003824">
    <property type="term" value="F:catalytic activity"/>
    <property type="evidence" value="ECO:0007669"/>
    <property type="project" value="InterPro"/>
</dbReference>
<protein>
    <submittedName>
        <fullName evidence="1">Alpha-methylacyl-CoA racemase</fullName>
    </submittedName>
</protein>
<name>A0A1H3NWN1_9ACTN</name>
<dbReference type="Gene3D" id="3.40.50.10540">
    <property type="entry name" value="Crotonobetainyl-coa:carnitine coa-transferase, domain 1"/>
    <property type="match status" value="1"/>
</dbReference>
<dbReference type="InterPro" id="IPR044855">
    <property type="entry name" value="CoA-Trfase_III_dom3_sf"/>
</dbReference>
<dbReference type="PANTHER" id="PTHR48228:SF5">
    <property type="entry name" value="ALPHA-METHYLACYL-COA RACEMASE"/>
    <property type="match status" value="1"/>
</dbReference>
<dbReference type="InterPro" id="IPR003673">
    <property type="entry name" value="CoA-Trfase_fam_III"/>
</dbReference>
<organism evidence="1 2">
    <name type="scientific">Asanoa ishikariensis</name>
    <dbReference type="NCBI Taxonomy" id="137265"/>
    <lineage>
        <taxon>Bacteria</taxon>
        <taxon>Bacillati</taxon>
        <taxon>Actinomycetota</taxon>
        <taxon>Actinomycetes</taxon>
        <taxon>Micromonosporales</taxon>
        <taxon>Micromonosporaceae</taxon>
        <taxon>Asanoa</taxon>
    </lineage>
</organism>
<dbReference type="Gene3D" id="3.30.1540.10">
    <property type="entry name" value="formyl-coa transferase, domain 3"/>
    <property type="match status" value="1"/>
</dbReference>
<gene>
    <name evidence="1" type="ORF">SAMN05421684_2392</name>
</gene>
<sequence length="387" mass="39821">MSSGPLTGLNVVELAGIGPAPYAAMLLADMGADVIRVDRPDGPAPEYPPNPVLDRGRRSIALDLKAPEGVDLFMRLVARADVLVESYRPGVAERLGIGPVPCLAVRPGLVYARMSGWGQTGPLAGAAGHDINYISLTGALAALGRAGGPPQPPMNLVGDFGGGALFLVYGIMCALWAGGGRVVDANVHDGTTSLLAMVQGFRAAGLWSDRRGTNLIDTGCPYYDVYRCADGGYVAVGAIERRFFVNLLTGLGLADDADLVAAHRDPSSWPALRAALTAAFAGATRDEWAERFAGRDACVTPVLELAEAPAAPQAAARDLYAPVTGHPGAVQVTPTPRFTTDPGADPVAPAMPAPAPQPGEHTAAILAELGVSDEECVTLFGAGVVAS</sequence>
<dbReference type="Pfam" id="PF02515">
    <property type="entry name" value="CoA_transf_3"/>
    <property type="match status" value="1"/>
</dbReference>
<evidence type="ECO:0000313" key="2">
    <source>
        <dbReference type="Proteomes" id="UP000199632"/>
    </source>
</evidence>
<dbReference type="EMBL" id="FNQB01000001">
    <property type="protein sequence ID" value="SDY93258.1"/>
    <property type="molecule type" value="Genomic_DNA"/>
</dbReference>
<keyword evidence="2" id="KW-1185">Reference proteome</keyword>
<dbReference type="SUPFAM" id="SSF89796">
    <property type="entry name" value="CoA-transferase family III (CaiB/BaiF)"/>
    <property type="match status" value="1"/>
</dbReference>
<reference evidence="2" key="1">
    <citation type="submission" date="2016-10" db="EMBL/GenBank/DDBJ databases">
        <authorList>
            <person name="Varghese N."/>
            <person name="Submissions S."/>
        </authorList>
    </citation>
    <scope>NUCLEOTIDE SEQUENCE [LARGE SCALE GENOMIC DNA]</scope>
    <source>
        <strain evidence="2">DSM 44718</strain>
    </source>
</reference>
<dbReference type="Proteomes" id="UP000199632">
    <property type="component" value="Unassembled WGS sequence"/>
</dbReference>
<evidence type="ECO:0000313" key="1">
    <source>
        <dbReference type="EMBL" id="SDY93258.1"/>
    </source>
</evidence>
<dbReference type="RefSeq" id="WP_090790124.1">
    <property type="nucleotide sequence ID" value="NZ_BOND01000026.1"/>
</dbReference>
<dbReference type="InterPro" id="IPR050509">
    <property type="entry name" value="CoA-transferase_III"/>
</dbReference>
<proteinExistence type="predicted"/>
<dbReference type="STRING" id="137265.SAMN05421684_2392"/>
<dbReference type="AlphaFoldDB" id="A0A1H3NWN1"/>